<evidence type="ECO:0000313" key="2">
    <source>
        <dbReference type="Proteomes" id="UP001146351"/>
    </source>
</evidence>
<gene>
    <name evidence="1" type="ORF">N7492_005832</name>
</gene>
<protein>
    <submittedName>
        <fullName evidence="1">Thermolabile L-asparaginase</fullName>
    </submittedName>
</protein>
<dbReference type="Proteomes" id="UP001146351">
    <property type="component" value="Unassembled WGS sequence"/>
</dbReference>
<comment type="caution">
    <text evidence="1">The sequence shown here is derived from an EMBL/GenBank/DDBJ whole genome shotgun (WGS) entry which is preliminary data.</text>
</comment>
<dbReference type="Pfam" id="PF06089">
    <property type="entry name" value="Asparaginase_II"/>
    <property type="match status" value="1"/>
</dbReference>
<sequence>MESIATDKDLIIAERGGVIENRHKVHAAIVDARGKLLFAVGDPSRLTLIRSAAKPAQALAVLETGGFHQFGFDDADLALMCASHSSEPRHLSRARCMLQKAQAEEKDLRCGGHPSLSPSINDAWIKNSYQPTAICNNCSGKHTGMIAGTKSLGAGVATYHHQEHPIQQRVKRVTEELAGLDTQEVLWSIDGCNLPAPALPLRSLATMYARFADSADQCKESPSVSTRTQAMSRIFHAMAQHPELVAGDDRFCTVLMQAFQGCLIGKVGADGCYGVGIQESAQTVRLGAEGAVGISVKIEDGNLAILYCAVAEILEQLELGTSVIRKSLESFQHPVISNTAGVVTGHVVPAFQLSAV</sequence>
<evidence type="ECO:0000313" key="1">
    <source>
        <dbReference type="EMBL" id="KAJ5173239.1"/>
    </source>
</evidence>
<proteinExistence type="predicted"/>
<dbReference type="InterPro" id="IPR010349">
    <property type="entry name" value="Asparaginase_II"/>
</dbReference>
<dbReference type="OrthoDB" id="2588474at2759"/>
<accession>A0A9W9IC62</accession>
<dbReference type="AlphaFoldDB" id="A0A9W9IC62"/>
<reference evidence="1" key="1">
    <citation type="submission" date="2022-11" db="EMBL/GenBank/DDBJ databases">
        <authorList>
            <person name="Petersen C."/>
        </authorList>
    </citation>
    <scope>NUCLEOTIDE SEQUENCE</scope>
    <source>
        <strain evidence="1">IBT 21917</strain>
    </source>
</reference>
<dbReference type="EMBL" id="JAPQKO010000003">
    <property type="protein sequence ID" value="KAJ5173239.1"/>
    <property type="molecule type" value="Genomic_DNA"/>
</dbReference>
<organism evidence="1 2">
    <name type="scientific">Penicillium capsulatum</name>
    <dbReference type="NCBI Taxonomy" id="69766"/>
    <lineage>
        <taxon>Eukaryota</taxon>
        <taxon>Fungi</taxon>
        <taxon>Dikarya</taxon>
        <taxon>Ascomycota</taxon>
        <taxon>Pezizomycotina</taxon>
        <taxon>Eurotiomycetes</taxon>
        <taxon>Eurotiomycetidae</taxon>
        <taxon>Eurotiales</taxon>
        <taxon>Aspergillaceae</taxon>
        <taxon>Penicillium</taxon>
    </lineage>
</organism>
<reference evidence="1" key="2">
    <citation type="journal article" date="2023" name="IMA Fungus">
        <title>Comparative genomic study of the Penicillium genus elucidates a diverse pangenome and 15 lateral gene transfer events.</title>
        <authorList>
            <person name="Petersen C."/>
            <person name="Sorensen T."/>
            <person name="Nielsen M.R."/>
            <person name="Sondergaard T.E."/>
            <person name="Sorensen J.L."/>
            <person name="Fitzpatrick D.A."/>
            <person name="Frisvad J.C."/>
            <person name="Nielsen K.L."/>
        </authorList>
    </citation>
    <scope>NUCLEOTIDE SEQUENCE</scope>
    <source>
        <strain evidence="1">IBT 21917</strain>
    </source>
</reference>
<dbReference type="PANTHER" id="PTHR42110">
    <property type="entry name" value="L-ASPARAGINASE, PUTATIVE (AFU_ORTHOLOGUE AFUA_3G11890)-RELATED"/>
    <property type="match status" value="1"/>
</dbReference>
<dbReference type="PANTHER" id="PTHR42110:SF1">
    <property type="entry name" value="L-ASPARAGINASE, PUTATIVE (AFU_ORTHOLOGUE AFUA_3G11890)-RELATED"/>
    <property type="match status" value="1"/>
</dbReference>
<name>A0A9W9IC62_9EURO</name>
<keyword evidence="2" id="KW-1185">Reference proteome</keyword>